<dbReference type="Pfam" id="PF10551">
    <property type="entry name" value="MULE"/>
    <property type="match status" value="1"/>
</dbReference>
<proteinExistence type="predicted"/>
<dbReference type="EMBL" id="NBSK02000002">
    <property type="protein sequence ID" value="KAJ0222364.1"/>
    <property type="molecule type" value="Genomic_DNA"/>
</dbReference>
<name>A0A9R1XUV0_LACSA</name>
<dbReference type="InterPro" id="IPR018289">
    <property type="entry name" value="MULE_transposase_dom"/>
</dbReference>
<feature type="domain" description="MULE transposase" evidence="2">
    <location>
        <begin position="287"/>
        <end position="371"/>
    </location>
</feature>
<evidence type="ECO:0000259" key="1">
    <source>
        <dbReference type="Pfam" id="PF03101"/>
    </source>
</evidence>
<dbReference type="PANTHER" id="PTHR47718:SF12">
    <property type="entry name" value="PROTEIN FAR1-RELATED SEQUENCE"/>
    <property type="match status" value="1"/>
</dbReference>
<evidence type="ECO:0000313" key="4">
    <source>
        <dbReference type="Proteomes" id="UP000235145"/>
    </source>
</evidence>
<protein>
    <recommendedName>
        <fullName evidence="5">Protein FAR1-RELATED SEQUENCE</fullName>
    </recommendedName>
</protein>
<dbReference type="Pfam" id="PF03101">
    <property type="entry name" value="FAR1"/>
    <property type="match status" value="1"/>
</dbReference>
<evidence type="ECO:0008006" key="5">
    <source>
        <dbReference type="Google" id="ProtNLM"/>
    </source>
</evidence>
<reference evidence="3 4" key="1">
    <citation type="journal article" date="2017" name="Nat. Commun.">
        <title>Genome assembly with in vitro proximity ligation data and whole-genome triplication in lettuce.</title>
        <authorList>
            <person name="Reyes-Chin-Wo S."/>
            <person name="Wang Z."/>
            <person name="Yang X."/>
            <person name="Kozik A."/>
            <person name="Arikit S."/>
            <person name="Song C."/>
            <person name="Xia L."/>
            <person name="Froenicke L."/>
            <person name="Lavelle D.O."/>
            <person name="Truco M.J."/>
            <person name="Xia R."/>
            <person name="Zhu S."/>
            <person name="Xu C."/>
            <person name="Xu H."/>
            <person name="Xu X."/>
            <person name="Cox K."/>
            <person name="Korf I."/>
            <person name="Meyers B.C."/>
            <person name="Michelmore R.W."/>
        </authorList>
    </citation>
    <scope>NUCLEOTIDE SEQUENCE [LARGE SCALE GENOMIC DNA]</scope>
    <source>
        <strain evidence="4">cv. Salinas</strain>
        <tissue evidence="3">Seedlings</tissue>
    </source>
</reference>
<keyword evidence="4" id="KW-1185">Reference proteome</keyword>
<comment type="caution">
    <text evidence="3">The sequence shown here is derived from an EMBL/GenBank/DDBJ whole genome shotgun (WGS) entry which is preliminary data.</text>
</comment>
<sequence>MDDLFLICVILYNNNVEFFYCFLCFGVTCTCKDEDPLEHIQDHMYDNSEYHFGESSNHNPEQSHVTHDYVSPGGSSYWIPVVSDNIKPKINSIFDSYIAALSMYYNYASLASFDVRLGPFRTTESGITTQRHLLCNREGKPTTAKVDTLVPQHNKIQRRKDSFRCQCKEKIVVIQLHGTNKYNVAEFVEQHNHMLFGKDNMFLSRTKRKLDYSQEMFIHNLSKQNIGASRAHRLYSGLQGGSDIRGGLGCKIPRIEDAVEEKNIPSFSFDFRVVEKKLNSIFWADETAKYDMVFVPFTGIDNHKKCVTFGTGLLSREDASSYSWLLRAFLKSFKKQPTLVLIDQDPALNKAVNEVFPMSAHRFCMWHITKKTSKQGQYFFLYLTQTHYVYPVSTYYSIRNKIFRNRWVADLFCIASIGLDY</sequence>
<dbReference type="PANTHER" id="PTHR47718">
    <property type="entry name" value="OS01G0519700 PROTEIN"/>
    <property type="match status" value="1"/>
</dbReference>
<evidence type="ECO:0000313" key="3">
    <source>
        <dbReference type="EMBL" id="KAJ0222364.1"/>
    </source>
</evidence>
<evidence type="ECO:0000259" key="2">
    <source>
        <dbReference type="Pfam" id="PF10551"/>
    </source>
</evidence>
<dbReference type="Proteomes" id="UP000235145">
    <property type="component" value="Unassembled WGS sequence"/>
</dbReference>
<gene>
    <name evidence="3" type="ORF">LSAT_V11C200063870</name>
</gene>
<organism evidence="3 4">
    <name type="scientific">Lactuca sativa</name>
    <name type="common">Garden lettuce</name>
    <dbReference type="NCBI Taxonomy" id="4236"/>
    <lineage>
        <taxon>Eukaryota</taxon>
        <taxon>Viridiplantae</taxon>
        <taxon>Streptophyta</taxon>
        <taxon>Embryophyta</taxon>
        <taxon>Tracheophyta</taxon>
        <taxon>Spermatophyta</taxon>
        <taxon>Magnoliopsida</taxon>
        <taxon>eudicotyledons</taxon>
        <taxon>Gunneridae</taxon>
        <taxon>Pentapetalae</taxon>
        <taxon>asterids</taxon>
        <taxon>campanulids</taxon>
        <taxon>Asterales</taxon>
        <taxon>Asteraceae</taxon>
        <taxon>Cichorioideae</taxon>
        <taxon>Cichorieae</taxon>
        <taxon>Lactucinae</taxon>
        <taxon>Lactuca</taxon>
    </lineage>
</organism>
<feature type="domain" description="FAR1" evidence="1">
    <location>
        <begin position="103"/>
        <end position="196"/>
    </location>
</feature>
<dbReference type="AlphaFoldDB" id="A0A9R1XUV0"/>
<accession>A0A9R1XUV0</accession>
<dbReference type="InterPro" id="IPR004330">
    <property type="entry name" value="FAR1_DNA_bnd_dom"/>
</dbReference>